<name>A0A8H6T4T9_9AGAR</name>
<dbReference type="SUPFAM" id="SSF50022">
    <property type="entry name" value="ISP domain"/>
    <property type="match status" value="1"/>
</dbReference>
<keyword evidence="12" id="KW-1185">Reference proteome</keyword>
<evidence type="ECO:0000256" key="9">
    <source>
        <dbReference type="ARBA" id="ARBA00023014"/>
    </source>
</evidence>
<dbReference type="InterPro" id="IPR050446">
    <property type="entry name" value="FAD-oxidoreductase/Apoptosis"/>
</dbReference>
<dbReference type="Gene3D" id="3.30.390.30">
    <property type="match status" value="1"/>
</dbReference>
<dbReference type="Proteomes" id="UP000636479">
    <property type="component" value="Unassembled WGS sequence"/>
</dbReference>
<comment type="cofactor">
    <cofactor evidence="1">
        <name>FAD</name>
        <dbReference type="ChEBI" id="CHEBI:57692"/>
    </cofactor>
</comment>
<evidence type="ECO:0000313" key="12">
    <source>
        <dbReference type="Proteomes" id="UP000636479"/>
    </source>
</evidence>
<keyword evidence="7" id="KW-0560">Oxidoreductase</keyword>
<comment type="similarity">
    <text evidence="2">Belongs to the FAD-dependent oxidoreductase family.</text>
</comment>
<evidence type="ECO:0000259" key="10">
    <source>
        <dbReference type="PROSITE" id="PS51296"/>
    </source>
</evidence>
<dbReference type="Gene3D" id="2.102.10.10">
    <property type="entry name" value="Rieske [2Fe-2S] iron-sulphur domain"/>
    <property type="match status" value="1"/>
</dbReference>
<evidence type="ECO:0000256" key="6">
    <source>
        <dbReference type="ARBA" id="ARBA00022827"/>
    </source>
</evidence>
<dbReference type="SUPFAM" id="SSF51905">
    <property type="entry name" value="FAD/NAD(P)-binding domain"/>
    <property type="match status" value="1"/>
</dbReference>
<keyword evidence="4" id="KW-0001">2Fe-2S</keyword>
<evidence type="ECO:0000256" key="2">
    <source>
        <dbReference type="ARBA" id="ARBA00006442"/>
    </source>
</evidence>
<dbReference type="InterPro" id="IPR017941">
    <property type="entry name" value="Rieske_2Fe-2S"/>
</dbReference>
<dbReference type="GO" id="GO:0005737">
    <property type="term" value="C:cytoplasm"/>
    <property type="evidence" value="ECO:0007669"/>
    <property type="project" value="TreeGrafter"/>
</dbReference>
<organism evidence="11 12">
    <name type="scientific">Mycena indigotica</name>
    <dbReference type="NCBI Taxonomy" id="2126181"/>
    <lineage>
        <taxon>Eukaryota</taxon>
        <taxon>Fungi</taxon>
        <taxon>Dikarya</taxon>
        <taxon>Basidiomycota</taxon>
        <taxon>Agaricomycotina</taxon>
        <taxon>Agaricomycetes</taxon>
        <taxon>Agaricomycetidae</taxon>
        <taxon>Agaricales</taxon>
        <taxon>Marasmiineae</taxon>
        <taxon>Mycenaceae</taxon>
        <taxon>Mycena</taxon>
    </lineage>
</organism>
<evidence type="ECO:0000256" key="8">
    <source>
        <dbReference type="ARBA" id="ARBA00023004"/>
    </source>
</evidence>
<evidence type="ECO:0000313" key="11">
    <source>
        <dbReference type="EMBL" id="KAF7312110.1"/>
    </source>
</evidence>
<evidence type="ECO:0000256" key="1">
    <source>
        <dbReference type="ARBA" id="ARBA00001974"/>
    </source>
</evidence>
<feature type="domain" description="Rieske" evidence="10">
    <location>
        <begin position="5"/>
        <end position="124"/>
    </location>
</feature>
<keyword evidence="9" id="KW-0411">Iron-sulfur</keyword>
<dbReference type="PANTHER" id="PTHR43557:SF2">
    <property type="entry name" value="RIESKE DOMAIN-CONTAINING PROTEIN-RELATED"/>
    <property type="match status" value="1"/>
</dbReference>
<keyword evidence="8" id="KW-0408">Iron</keyword>
<dbReference type="OrthoDB" id="6029at2759"/>
<dbReference type="InterPro" id="IPR023753">
    <property type="entry name" value="FAD/NAD-binding_dom"/>
</dbReference>
<evidence type="ECO:0000256" key="5">
    <source>
        <dbReference type="ARBA" id="ARBA00022723"/>
    </source>
</evidence>
<protein>
    <recommendedName>
        <fullName evidence="10">Rieske domain-containing protein</fullName>
    </recommendedName>
</protein>
<gene>
    <name evidence="11" type="ORF">MIND_00223300</name>
</gene>
<keyword evidence="6" id="KW-0274">FAD</keyword>
<keyword evidence="5" id="KW-0479">Metal-binding</keyword>
<reference evidence="11" key="1">
    <citation type="submission" date="2020-05" db="EMBL/GenBank/DDBJ databases">
        <title>Mycena genomes resolve the evolution of fungal bioluminescence.</title>
        <authorList>
            <person name="Tsai I.J."/>
        </authorList>
    </citation>
    <scope>NUCLEOTIDE SEQUENCE</scope>
    <source>
        <strain evidence="11">171206Taipei</strain>
    </source>
</reference>
<accession>A0A8H6T4T9</accession>
<dbReference type="GeneID" id="59341639"/>
<keyword evidence="3" id="KW-0285">Flavoprotein</keyword>
<dbReference type="PANTHER" id="PTHR43557">
    <property type="entry name" value="APOPTOSIS-INDUCING FACTOR 1"/>
    <property type="match status" value="1"/>
</dbReference>
<proteinExistence type="inferred from homology"/>
<sequence length="570" mass="61301">MSTTIAVLPEADLKDGQMKEVAFGEGEGKVLLSRLGDKVYATSAFCTHYGAPLAKGVLAADGRVVWRVHFHGMAVCCCPISQLLHLREIRLACFNVCNGDIEDAPAPDALHSFGVKITNGQIHVSADPANTLKSNMARPPTLVDATDVSAGRGVVIVGGGSGAFHTVESLRENGYKGPITILTKEKHTPVDRTKLSKSLMSDVSKLEYRTASVLKIQYATNIRVGVTATSIDFDKKQVVLDDGKETVSYEKLVLAPGGEPRKLPIPGADAQNVFTLRGVDDAKKIDTVAKEGKRLVVIGSSFISLELVAAVAKRKLASIDVIGMEEVPFELVLGKEVGKALQKFHESQGVKFHLQTKTDKIVTKEDDETTATGVVVNGETLPCDLVVMAVGVAPATKFLKESGVPTERDGGVRVDEHLKLVGYEDVFAIGDIAHYPQHPTGELRRIEHWNVAGNQGRAVGKTIAGKPQPFVKVPFFWSAQGQNIRYCGIGQGFDDVFITGNVEEHKAGVFVAYYIKSDKVVAVASMQNDPVVSASTELLRLGIMPTLEELRAGVDPRNIDISTANSLKDV</sequence>
<dbReference type="GO" id="GO:0051537">
    <property type="term" value="F:2 iron, 2 sulfur cluster binding"/>
    <property type="evidence" value="ECO:0007669"/>
    <property type="project" value="UniProtKB-KW"/>
</dbReference>
<dbReference type="InterPro" id="IPR036188">
    <property type="entry name" value="FAD/NAD-bd_sf"/>
</dbReference>
<dbReference type="InterPro" id="IPR016156">
    <property type="entry name" value="FAD/NAD-linked_Rdtase_dimer_sf"/>
</dbReference>
<evidence type="ECO:0000256" key="4">
    <source>
        <dbReference type="ARBA" id="ARBA00022714"/>
    </source>
</evidence>
<dbReference type="Gene3D" id="3.50.50.60">
    <property type="entry name" value="FAD/NAD(P)-binding domain"/>
    <property type="match status" value="2"/>
</dbReference>
<dbReference type="PROSITE" id="PS51296">
    <property type="entry name" value="RIESKE"/>
    <property type="match status" value="1"/>
</dbReference>
<dbReference type="GO" id="GO:0016651">
    <property type="term" value="F:oxidoreductase activity, acting on NAD(P)H"/>
    <property type="evidence" value="ECO:0007669"/>
    <property type="project" value="TreeGrafter"/>
</dbReference>
<evidence type="ECO:0000256" key="3">
    <source>
        <dbReference type="ARBA" id="ARBA00022630"/>
    </source>
</evidence>
<evidence type="ECO:0000256" key="7">
    <source>
        <dbReference type="ARBA" id="ARBA00023002"/>
    </source>
</evidence>
<dbReference type="PRINTS" id="PR00411">
    <property type="entry name" value="PNDRDTASEI"/>
</dbReference>
<dbReference type="GO" id="GO:0046872">
    <property type="term" value="F:metal ion binding"/>
    <property type="evidence" value="ECO:0007669"/>
    <property type="project" value="UniProtKB-KW"/>
</dbReference>
<dbReference type="SUPFAM" id="SSF55424">
    <property type="entry name" value="FAD/NAD-linked reductases, dimerisation (C-terminal) domain"/>
    <property type="match status" value="1"/>
</dbReference>
<dbReference type="EMBL" id="JACAZF010000002">
    <property type="protein sequence ID" value="KAF7312110.1"/>
    <property type="molecule type" value="Genomic_DNA"/>
</dbReference>
<dbReference type="Pfam" id="PF07992">
    <property type="entry name" value="Pyr_redox_2"/>
    <property type="match status" value="1"/>
</dbReference>
<comment type="caution">
    <text evidence="11">The sequence shown here is derived from an EMBL/GenBank/DDBJ whole genome shotgun (WGS) entry which is preliminary data.</text>
</comment>
<dbReference type="RefSeq" id="XP_037224218.1">
    <property type="nucleotide sequence ID" value="XM_037359123.1"/>
</dbReference>
<dbReference type="AlphaFoldDB" id="A0A8H6T4T9"/>
<dbReference type="PRINTS" id="PR00368">
    <property type="entry name" value="FADPNR"/>
</dbReference>
<dbReference type="InterPro" id="IPR036922">
    <property type="entry name" value="Rieske_2Fe-2S_sf"/>
</dbReference>
<dbReference type="Pfam" id="PF00355">
    <property type="entry name" value="Rieske"/>
    <property type="match status" value="1"/>
</dbReference>